<dbReference type="OrthoDB" id="9806951at2"/>
<dbReference type="InterPro" id="IPR002789">
    <property type="entry name" value="HerA_central"/>
</dbReference>
<keyword evidence="4" id="KW-1185">Reference proteome</keyword>
<keyword evidence="3" id="KW-0347">Helicase</keyword>
<dbReference type="Proteomes" id="UP000184038">
    <property type="component" value="Unassembled WGS sequence"/>
</dbReference>
<dbReference type="Gene3D" id="3.40.50.300">
    <property type="entry name" value="P-loop containing nucleotide triphosphate hydrolases"/>
    <property type="match status" value="2"/>
</dbReference>
<dbReference type="SUPFAM" id="SSF52540">
    <property type="entry name" value="P-loop containing nucleoside triphosphate hydrolases"/>
    <property type="match status" value="1"/>
</dbReference>
<dbReference type="InterPro" id="IPR027417">
    <property type="entry name" value="P-loop_NTPase"/>
</dbReference>
<feature type="compositionally biased region" description="Low complexity" evidence="1">
    <location>
        <begin position="255"/>
        <end position="278"/>
    </location>
</feature>
<keyword evidence="3" id="KW-0547">Nucleotide-binding</keyword>
<dbReference type="AlphaFoldDB" id="A0A1M7N1P0"/>
<proteinExistence type="predicted"/>
<evidence type="ECO:0000259" key="2">
    <source>
        <dbReference type="Pfam" id="PF01935"/>
    </source>
</evidence>
<dbReference type="EMBL" id="FRCP01000024">
    <property type="protein sequence ID" value="SHM97433.1"/>
    <property type="molecule type" value="Genomic_DNA"/>
</dbReference>
<feature type="region of interest" description="Disordered" evidence="1">
    <location>
        <begin position="253"/>
        <end position="330"/>
    </location>
</feature>
<keyword evidence="3" id="KW-0378">Hydrolase</keyword>
<dbReference type="InterPro" id="IPR008571">
    <property type="entry name" value="HerA-like"/>
</dbReference>
<dbReference type="GO" id="GO:0004386">
    <property type="term" value="F:helicase activity"/>
    <property type="evidence" value="ECO:0007669"/>
    <property type="project" value="UniProtKB-KW"/>
</dbReference>
<organism evidence="3 4">
    <name type="scientific">Anaerosporobacter mobilis DSM 15930</name>
    <dbReference type="NCBI Taxonomy" id="1120996"/>
    <lineage>
        <taxon>Bacteria</taxon>
        <taxon>Bacillati</taxon>
        <taxon>Bacillota</taxon>
        <taxon>Clostridia</taxon>
        <taxon>Lachnospirales</taxon>
        <taxon>Lachnospiraceae</taxon>
        <taxon>Anaerosporobacter</taxon>
    </lineage>
</organism>
<keyword evidence="3" id="KW-0067">ATP-binding</keyword>
<dbReference type="Pfam" id="PF01935">
    <property type="entry name" value="DUF87"/>
    <property type="match status" value="1"/>
</dbReference>
<dbReference type="PANTHER" id="PTHR42957">
    <property type="entry name" value="HELICASE MJ1565-RELATED"/>
    <property type="match status" value="1"/>
</dbReference>
<evidence type="ECO:0000313" key="3">
    <source>
        <dbReference type="EMBL" id="SHM97433.1"/>
    </source>
</evidence>
<gene>
    <name evidence="3" type="ORF">SAMN02746066_04168</name>
</gene>
<protein>
    <submittedName>
        <fullName evidence="3">DNA helicase HerA, contains HAS-barrel and ATPase domains</fullName>
    </submittedName>
</protein>
<sequence length="1039" mass="115763">MMKDSLEVRKNDELLEALSNADSIVMKKYMNDIANYPIKKMEDDFTKMDINSTVRFNKIEKLVFDSEEDNQDKLMNVYNSVALCGGSVFNAIVSDGKTVEYYIGTKSNSLNEIATCQATMVGTFEGNFPGSKLTLQKKAAVDEVIKNTFDSTYENKNRVVSVVSGIPSLRREDGTKESFIQGIEKVIDSMKGKKFALITISDPISIERMNEIRENYEVLYSQLSPFATTSLTYSESDSNAVAETITDGITKTVGSSLSNTITNSSSSTNGTNEATTSTLSLTPFGIGGSIGKTTGTSSSNTKQNGTSIGDTKTESLSDSRTTGKTDTYTNTSGRTLQINLENRRVSNVLKKIEKQIERIEDSVDVGLWNTATYCIADDSQTSKMLAGSMESLCRGEKSSIESFAIGTWSDNYKAGNVIGYLKKMSHPVLEMHMGNSHFDINPTSLINGKELVIEAGLPQKSISGVPVSEMVSFSRNIYMEEQEDSKQLKLGNIYHMGSVEDTSVSLNLESLSAHTLITGSTGSGKSNTVYQMLTQLQKEGIKFLVIEPAKGEYKHVFGNMPNVNVYGTNDKCSELLRINPFAFPEFIHVLEHVDRLIEIFNVCWPMYAAMPAVLKDAVLRAYENCGWDLERSENIYGNSTYPTFMDLQLELVAVINNSAYSEEVKGNYIGSLATRIKSLTNGINGQMFVEREIPSSKLFDENTIVDLSRVGSLETKSLIMGILVMKLNEYRMSEANGRMNQPFKHITVLEEAHNILKNSSNNMGGAEGSNISGKSVEMLSNSIAEVRTYGEGFIIVDQSPSAIDISAIRNTNTKIIMRLPEEVDRQQAGKASALKEKQIPELAKLPRGVAVVYQNNWLDPVLCKVHKANVDEDNYVYQPNTKRETSRVRNLKKQLLSMLMKNRVDEMIDYSIDEVEQSLDELQMATQYKIILRKTVEDLKIGIEPEICKDTAFVKLSAIVTEILGCVNHIDKFAQFGDNFDLLQQELIREINRNVDELSKKVQLAISQCIMRSLVQSHENQVELYAGWREFVIQERKMV</sequence>
<evidence type="ECO:0000256" key="1">
    <source>
        <dbReference type="SAM" id="MobiDB-lite"/>
    </source>
</evidence>
<dbReference type="STRING" id="1120996.SAMN02746066_04168"/>
<dbReference type="RefSeq" id="WP_084139406.1">
    <property type="nucleotide sequence ID" value="NZ_FRCP01000024.1"/>
</dbReference>
<reference evidence="3 4" key="1">
    <citation type="submission" date="2016-11" db="EMBL/GenBank/DDBJ databases">
        <authorList>
            <person name="Jaros S."/>
            <person name="Januszkiewicz K."/>
            <person name="Wedrychowicz H."/>
        </authorList>
    </citation>
    <scope>NUCLEOTIDE SEQUENCE [LARGE SCALE GENOMIC DNA]</scope>
    <source>
        <strain evidence="3 4">DSM 15930</strain>
    </source>
</reference>
<evidence type="ECO:0000313" key="4">
    <source>
        <dbReference type="Proteomes" id="UP000184038"/>
    </source>
</evidence>
<feature type="compositionally biased region" description="Low complexity" evidence="1">
    <location>
        <begin position="291"/>
        <end position="307"/>
    </location>
</feature>
<name>A0A1M7N1P0_9FIRM</name>
<accession>A0A1M7N1P0</accession>
<dbReference type="PANTHER" id="PTHR42957:SF1">
    <property type="entry name" value="HELICASE MJ1565-RELATED"/>
    <property type="match status" value="1"/>
</dbReference>
<feature type="domain" description="Helicase HerA central" evidence="2">
    <location>
        <begin position="492"/>
        <end position="721"/>
    </location>
</feature>
<feature type="compositionally biased region" description="Basic and acidic residues" evidence="1">
    <location>
        <begin position="311"/>
        <end position="323"/>
    </location>
</feature>